<evidence type="ECO:0000256" key="3">
    <source>
        <dbReference type="ARBA" id="ARBA00022490"/>
    </source>
</evidence>
<sequence length="255" mass="28623">MKTQTAWIFTPDEFAYVWSTETGLDGDYPHPISIIETPTTATEYEQLRAEISTRYPRRGDPDLAGPLRLLTNPDLRIICNGWFHNDDRRVRSQAAAVGDLGVILYQKPGRTADFGGDIKLVVTSRHLLGRHIAATMPAVPAGALGGLAGYTPRVRGEEPPSSWLRNDADQRPVEERIRLLLRVPRTAQGYLRIDRCLHDRRPHPSTYVSWIDVSENTRAGGRYLIEVTDNDTIVTAASAEDIAREIQRRTEPDPM</sequence>
<dbReference type="Proteomes" id="UP000516173">
    <property type="component" value="Chromosome"/>
</dbReference>
<keyword evidence="6" id="KW-1185">Reference proteome</keyword>
<dbReference type="KEGG" id="nwl:NWFMUON74_67680"/>
<accession>A0A7G1KWM6</accession>
<name>A0A7G1KWM6_9NOCA</name>
<evidence type="ECO:0000313" key="6">
    <source>
        <dbReference type="Proteomes" id="UP000516173"/>
    </source>
</evidence>
<reference evidence="5 6" key="1">
    <citation type="submission" date="2020-08" db="EMBL/GenBank/DDBJ databases">
        <title>Genome Sequencing of Nocardia wallacei strain FMUON74 and assembly.</title>
        <authorList>
            <person name="Toyokawa M."/>
            <person name="Uesaka K."/>
        </authorList>
    </citation>
    <scope>NUCLEOTIDE SEQUENCE [LARGE SCALE GENOMIC DNA]</scope>
    <source>
        <strain evidence="5 6">FMUON74</strain>
    </source>
</reference>
<proteinExistence type="inferred from homology"/>
<protein>
    <recommendedName>
        <fullName evidence="7">ESX secretion-associated protein EspG</fullName>
    </recommendedName>
</protein>
<dbReference type="GeneID" id="80351151"/>
<keyword evidence="4" id="KW-0143">Chaperone</keyword>
<keyword evidence="3" id="KW-0963">Cytoplasm</keyword>
<dbReference type="AlphaFoldDB" id="A0A7G1KWM6"/>
<evidence type="ECO:0008006" key="7">
    <source>
        <dbReference type="Google" id="ProtNLM"/>
    </source>
</evidence>
<dbReference type="RefSeq" id="WP_187685655.1">
    <property type="nucleotide sequence ID" value="NZ_AP023396.1"/>
</dbReference>
<comment type="subcellular location">
    <subcellularLocation>
        <location evidence="1">Cytoplasm</location>
    </subcellularLocation>
</comment>
<dbReference type="Pfam" id="PF14011">
    <property type="entry name" value="ESX-1_EspG"/>
    <property type="match status" value="1"/>
</dbReference>
<gene>
    <name evidence="5" type="ORF">NWFMUON74_67680</name>
</gene>
<evidence type="ECO:0000256" key="1">
    <source>
        <dbReference type="ARBA" id="ARBA00004496"/>
    </source>
</evidence>
<evidence type="ECO:0000256" key="2">
    <source>
        <dbReference type="ARBA" id="ARBA00006411"/>
    </source>
</evidence>
<comment type="similarity">
    <text evidence="2">Belongs to the EspG family.</text>
</comment>
<dbReference type="InterPro" id="IPR025734">
    <property type="entry name" value="EspG"/>
</dbReference>
<evidence type="ECO:0000256" key="4">
    <source>
        <dbReference type="ARBA" id="ARBA00023186"/>
    </source>
</evidence>
<evidence type="ECO:0000313" key="5">
    <source>
        <dbReference type="EMBL" id="BCK58996.1"/>
    </source>
</evidence>
<organism evidence="5 6">
    <name type="scientific">Nocardia wallacei</name>
    <dbReference type="NCBI Taxonomy" id="480035"/>
    <lineage>
        <taxon>Bacteria</taxon>
        <taxon>Bacillati</taxon>
        <taxon>Actinomycetota</taxon>
        <taxon>Actinomycetes</taxon>
        <taxon>Mycobacteriales</taxon>
        <taxon>Nocardiaceae</taxon>
        <taxon>Nocardia</taxon>
    </lineage>
</organism>
<dbReference type="EMBL" id="AP023396">
    <property type="protein sequence ID" value="BCK58996.1"/>
    <property type="molecule type" value="Genomic_DNA"/>
</dbReference>